<dbReference type="KEGG" id="uli:ETAA1_59100"/>
<name>A0A517Y2A0_9BACT</name>
<dbReference type="Proteomes" id="UP000319576">
    <property type="component" value="Chromosome"/>
</dbReference>
<evidence type="ECO:0000313" key="2">
    <source>
        <dbReference type="EMBL" id="QDU23900.1"/>
    </source>
</evidence>
<evidence type="ECO:0000256" key="1">
    <source>
        <dbReference type="SAM" id="MobiDB-lite"/>
    </source>
</evidence>
<accession>A0A517Y2A0</accession>
<dbReference type="RefSeq" id="WP_145244111.1">
    <property type="nucleotide sequence ID" value="NZ_CP036273.1"/>
</dbReference>
<protein>
    <submittedName>
        <fullName evidence="2">Uncharacterized protein</fullName>
    </submittedName>
</protein>
<dbReference type="AlphaFoldDB" id="A0A517Y2A0"/>
<evidence type="ECO:0000313" key="3">
    <source>
        <dbReference type="Proteomes" id="UP000319576"/>
    </source>
</evidence>
<feature type="region of interest" description="Disordered" evidence="1">
    <location>
        <begin position="125"/>
        <end position="144"/>
    </location>
</feature>
<sequence>MTAASGEAWLAFDDASPPQAVARGDVLVVNVVLDPAAPPAELLVEFRVDTAEHRAFWGENRIARGLDGSAGRHRLGPLPPAGAWVRLEIPAEAVGLPAGNGVSGLAVGVVWSARTESLAAWEAFERDRDDGNLPRAPTRPSSPP</sequence>
<gene>
    <name evidence="2" type="ORF">ETAA1_59100</name>
</gene>
<organism evidence="2 3">
    <name type="scientific">Urbifossiella limnaea</name>
    <dbReference type="NCBI Taxonomy" id="2528023"/>
    <lineage>
        <taxon>Bacteria</taxon>
        <taxon>Pseudomonadati</taxon>
        <taxon>Planctomycetota</taxon>
        <taxon>Planctomycetia</taxon>
        <taxon>Gemmatales</taxon>
        <taxon>Gemmataceae</taxon>
        <taxon>Urbifossiella</taxon>
    </lineage>
</organism>
<keyword evidence="3" id="KW-1185">Reference proteome</keyword>
<dbReference type="OrthoDB" id="9771902at2"/>
<proteinExistence type="predicted"/>
<reference evidence="2 3" key="1">
    <citation type="submission" date="2019-02" db="EMBL/GenBank/DDBJ databases">
        <title>Deep-cultivation of Planctomycetes and their phenomic and genomic characterization uncovers novel biology.</title>
        <authorList>
            <person name="Wiegand S."/>
            <person name="Jogler M."/>
            <person name="Boedeker C."/>
            <person name="Pinto D."/>
            <person name="Vollmers J."/>
            <person name="Rivas-Marin E."/>
            <person name="Kohn T."/>
            <person name="Peeters S.H."/>
            <person name="Heuer A."/>
            <person name="Rast P."/>
            <person name="Oberbeckmann S."/>
            <person name="Bunk B."/>
            <person name="Jeske O."/>
            <person name="Meyerdierks A."/>
            <person name="Storesund J.E."/>
            <person name="Kallscheuer N."/>
            <person name="Luecker S."/>
            <person name="Lage O.M."/>
            <person name="Pohl T."/>
            <person name="Merkel B.J."/>
            <person name="Hornburger P."/>
            <person name="Mueller R.-W."/>
            <person name="Bruemmer F."/>
            <person name="Labrenz M."/>
            <person name="Spormann A.M."/>
            <person name="Op den Camp H."/>
            <person name="Overmann J."/>
            <person name="Amann R."/>
            <person name="Jetten M.S.M."/>
            <person name="Mascher T."/>
            <person name="Medema M.H."/>
            <person name="Devos D.P."/>
            <person name="Kaster A.-K."/>
            <person name="Ovreas L."/>
            <person name="Rohde M."/>
            <person name="Galperin M.Y."/>
            <person name="Jogler C."/>
        </authorList>
    </citation>
    <scope>NUCLEOTIDE SEQUENCE [LARGE SCALE GENOMIC DNA]</scope>
    <source>
        <strain evidence="2 3">ETA_A1</strain>
    </source>
</reference>
<dbReference type="EMBL" id="CP036273">
    <property type="protein sequence ID" value="QDU23900.1"/>
    <property type="molecule type" value="Genomic_DNA"/>
</dbReference>